<dbReference type="Proteomes" id="UP001192346">
    <property type="component" value="Unassembled WGS sequence"/>
</dbReference>
<feature type="transmembrane region" description="Helical" evidence="9">
    <location>
        <begin position="230"/>
        <end position="251"/>
    </location>
</feature>
<evidence type="ECO:0000256" key="5">
    <source>
        <dbReference type="ARBA" id="ARBA00022692"/>
    </source>
</evidence>
<keyword evidence="11" id="KW-1185">Reference proteome</keyword>
<feature type="transmembrane region" description="Helical" evidence="9">
    <location>
        <begin position="263"/>
        <end position="285"/>
    </location>
</feature>
<dbReference type="CDD" id="cd06550">
    <property type="entry name" value="TM_ABC_iron-siderophores_like"/>
    <property type="match status" value="1"/>
</dbReference>
<keyword evidence="3 8" id="KW-0813">Transport</keyword>
<comment type="similarity">
    <text evidence="2 8">Belongs to the ABC-3 integral membrane protein family.</text>
</comment>
<feature type="transmembrane region" description="Helical" evidence="9">
    <location>
        <begin position="140"/>
        <end position="164"/>
    </location>
</feature>
<evidence type="ECO:0000256" key="9">
    <source>
        <dbReference type="SAM" id="Phobius"/>
    </source>
</evidence>
<evidence type="ECO:0000256" key="7">
    <source>
        <dbReference type="ARBA" id="ARBA00023136"/>
    </source>
</evidence>
<keyword evidence="7 9" id="KW-0472">Membrane</keyword>
<name>A0ABS5BI54_9MOLU</name>
<reference evidence="10" key="1">
    <citation type="submission" date="2019-10" db="EMBL/GenBank/DDBJ databases">
        <title>Whole Genome Sequencing and Characterization of Texas Phoenix Palm Decline Phytoplasma Belongs to Lethal Yellowing (16SrIV) Group.</title>
        <authorList>
            <person name="Bao M."/>
        </authorList>
    </citation>
    <scope>NUCLEOTIDE SEQUENCE [LARGE SCALE GENOMIC DNA]</scope>
    <source>
        <strain evidence="10">ACPD</strain>
    </source>
</reference>
<sequence length="357" mass="40376">MNLSLIINYFTNYTVLKIFLGTSLLGFTSGILGVFIILKKKDLLGDTLSHSILPGIALSYIYFQNTSEWVIWIGAFGASIISLFLIEIIKKYSKIKSDTILSLILASFFGLGNILLALIQKENQDSSIAILEKFILGQTALISAEHVFSVIIVAFVTFILITFLWKEIKIFIFDEFFAKSLGFNIVLISLILNTLLIAVIVISLKMTGIILTSAFLIMPGVISRQISDKLFINACIASCVTFFSSFIGILISLKIENMPTGPIIIIITTIFILITCLFSNKYGILQKYFKNKKYKNKIKKFRQLIHLYNNNENTNIKDIEPFLFEKKYLYLNKKNKKIIINKKGIKLIENLINGSVE</sequence>
<evidence type="ECO:0000256" key="1">
    <source>
        <dbReference type="ARBA" id="ARBA00004651"/>
    </source>
</evidence>
<evidence type="ECO:0000313" key="11">
    <source>
        <dbReference type="Proteomes" id="UP001192346"/>
    </source>
</evidence>
<keyword evidence="5 8" id="KW-0812">Transmembrane</keyword>
<comment type="caution">
    <text evidence="10">The sequence shown here is derived from an EMBL/GenBank/DDBJ whole genome shotgun (WGS) entry which is preliminary data.</text>
</comment>
<protein>
    <submittedName>
        <fullName evidence="10">Iron chelate uptake ABC transporter family permease subunit</fullName>
    </submittedName>
</protein>
<dbReference type="SUPFAM" id="SSF81345">
    <property type="entry name" value="ABC transporter involved in vitamin B12 uptake, BtuC"/>
    <property type="match status" value="1"/>
</dbReference>
<evidence type="ECO:0000256" key="3">
    <source>
        <dbReference type="ARBA" id="ARBA00022448"/>
    </source>
</evidence>
<dbReference type="Gene3D" id="1.10.3470.10">
    <property type="entry name" value="ABC transporter involved in vitamin B12 uptake, BtuC"/>
    <property type="match status" value="1"/>
</dbReference>
<comment type="subcellular location">
    <subcellularLocation>
        <location evidence="1 8">Cell membrane</location>
        <topology evidence="1 8">Multi-pass membrane protein</topology>
    </subcellularLocation>
</comment>
<organism evidence="10 11">
    <name type="scientific">Texas Phoenix palm phytoplasma</name>
    <dbReference type="NCBI Taxonomy" id="176709"/>
    <lineage>
        <taxon>Bacteria</taxon>
        <taxon>Bacillati</taxon>
        <taxon>Mycoplasmatota</taxon>
        <taxon>Mollicutes</taxon>
        <taxon>Acholeplasmatales</taxon>
        <taxon>Acholeplasmataceae</taxon>
        <taxon>Candidatus Phytoplasma</taxon>
        <taxon>16SrIV (Coconut lethal yellows group)</taxon>
    </lineage>
</organism>
<gene>
    <name evidence="10" type="ORF">FEF22_000485</name>
</gene>
<dbReference type="InterPro" id="IPR037294">
    <property type="entry name" value="ABC_BtuC-like"/>
</dbReference>
<dbReference type="InterPro" id="IPR001626">
    <property type="entry name" value="ABC_TroCD"/>
</dbReference>
<keyword evidence="6 9" id="KW-1133">Transmembrane helix</keyword>
<feature type="transmembrane region" description="Helical" evidence="9">
    <location>
        <begin position="69"/>
        <end position="88"/>
    </location>
</feature>
<dbReference type="RefSeq" id="WP_138107826.1">
    <property type="nucleotide sequence ID" value="NZ_VBRA02000004.1"/>
</dbReference>
<feature type="transmembrane region" description="Helical" evidence="9">
    <location>
        <begin position="100"/>
        <end position="120"/>
    </location>
</feature>
<evidence type="ECO:0000256" key="8">
    <source>
        <dbReference type="RuleBase" id="RU003943"/>
    </source>
</evidence>
<accession>A0ABS5BI54</accession>
<feature type="transmembrane region" description="Helical" evidence="9">
    <location>
        <begin position="18"/>
        <end position="38"/>
    </location>
</feature>
<feature type="transmembrane region" description="Helical" evidence="9">
    <location>
        <begin position="206"/>
        <end position="223"/>
    </location>
</feature>
<evidence type="ECO:0000313" key="10">
    <source>
        <dbReference type="EMBL" id="MBP3059265.1"/>
    </source>
</evidence>
<proteinExistence type="inferred from homology"/>
<dbReference type="EMBL" id="VBRA02000004">
    <property type="protein sequence ID" value="MBP3059265.1"/>
    <property type="molecule type" value="Genomic_DNA"/>
</dbReference>
<evidence type="ECO:0000256" key="6">
    <source>
        <dbReference type="ARBA" id="ARBA00022989"/>
    </source>
</evidence>
<dbReference type="PANTHER" id="PTHR30477">
    <property type="entry name" value="ABC-TRANSPORTER METAL-BINDING PROTEIN"/>
    <property type="match status" value="1"/>
</dbReference>
<feature type="transmembrane region" description="Helical" evidence="9">
    <location>
        <begin position="176"/>
        <end position="200"/>
    </location>
</feature>
<evidence type="ECO:0000256" key="4">
    <source>
        <dbReference type="ARBA" id="ARBA00022475"/>
    </source>
</evidence>
<evidence type="ECO:0000256" key="2">
    <source>
        <dbReference type="ARBA" id="ARBA00008034"/>
    </source>
</evidence>
<dbReference type="PANTHER" id="PTHR30477:SF3">
    <property type="entry name" value="METAL TRANSPORT SYSTEM MEMBRANE PROTEIN CT_069-RELATED"/>
    <property type="match status" value="1"/>
</dbReference>
<dbReference type="Pfam" id="PF00950">
    <property type="entry name" value="ABC-3"/>
    <property type="match status" value="1"/>
</dbReference>
<keyword evidence="4" id="KW-1003">Cell membrane</keyword>